<protein>
    <submittedName>
        <fullName evidence="1">Uncharacterized protein</fullName>
    </submittedName>
</protein>
<reference evidence="1" key="1">
    <citation type="submission" date="2023-05" db="EMBL/GenBank/DDBJ databases">
        <authorList>
            <consortium name="ELIXIR-Norway"/>
        </authorList>
    </citation>
    <scope>NUCLEOTIDE SEQUENCE</scope>
</reference>
<accession>A0AC59YKB2</accession>
<gene>
    <name evidence="1" type="ORF">MRATA1EN22A_LOCUS7116</name>
</gene>
<sequence length="127" mass="13903">MRAPPRGVGVRDPQAHTRVCQRTAIDSALSERRHPALTRRWCRHLLRTGDPPERAGALGERRRTGGGPPRQPPTRWVPEPAQTQTLSSRADPPGKGICCLRFWADGTPSLARVEDPGSGTANWRATG</sequence>
<name>A0AC59YKB2_RANTA</name>
<dbReference type="Proteomes" id="UP001162501">
    <property type="component" value="Chromosome 17"/>
</dbReference>
<reference evidence="1" key="2">
    <citation type="submission" date="2025-03" db="EMBL/GenBank/DDBJ databases">
        <authorList>
            <consortium name="ELIXIR-Norway"/>
            <consortium name="Elixir Norway"/>
        </authorList>
    </citation>
    <scope>NUCLEOTIDE SEQUENCE</scope>
</reference>
<dbReference type="EMBL" id="OX596101">
    <property type="protein sequence ID" value="CAM9763978.1"/>
    <property type="molecule type" value="Genomic_DNA"/>
</dbReference>
<organism evidence="1 2">
    <name type="scientific">Rangifer tarandus platyrhynchus</name>
    <name type="common">Svalbard reindeer</name>
    <dbReference type="NCBI Taxonomy" id="3082113"/>
    <lineage>
        <taxon>Eukaryota</taxon>
        <taxon>Metazoa</taxon>
        <taxon>Chordata</taxon>
        <taxon>Craniata</taxon>
        <taxon>Vertebrata</taxon>
        <taxon>Euteleostomi</taxon>
        <taxon>Mammalia</taxon>
        <taxon>Eutheria</taxon>
        <taxon>Laurasiatheria</taxon>
        <taxon>Artiodactyla</taxon>
        <taxon>Ruminantia</taxon>
        <taxon>Pecora</taxon>
        <taxon>Cervidae</taxon>
        <taxon>Odocoileinae</taxon>
        <taxon>Rangifer</taxon>
    </lineage>
</organism>
<evidence type="ECO:0000313" key="2">
    <source>
        <dbReference type="Proteomes" id="UP001162501"/>
    </source>
</evidence>
<evidence type="ECO:0000313" key="1">
    <source>
        <dbReference type="EMBL" id="CAM9763978.1"/>
    </source>
</evidence>
<proteinExistence type="predicted"/>